<comment type="similarity">
    <text evidence="2 7">Belongs to the precorrin methyltransferase family.</text>
</comment>
<comment type="caution">
    <text evidence="10">The sequence shown here is derived from an EMBL/GenBank/DDBJ whole genome shotgun (WGS) entry which is preliminary data.</text>
</comment>
<dbReference type="PANTHER" id="PTHR45790:SF4">
    <property type="entry name" value="COBALT-PRECORRIN-4 C(11)-METHYLTRANSFERASE"/>
    <property type="match status" value="1"/>
</dbReference>
<dbReference type="InterPro" id="IPR003043">
    <property type="entry name" value="Uropor_MeTrfase_CS"/>
</dbReference>
<dbReference type="GO" id="GO:0009236">
    <property type="term" value="P:cobalamin biosynthetic process"/>
    <property type="evidence" value="ECO:0007669"/>
    <property type="project" value="UniProtKB-UniPathway"/>
</dbReference>
<evidence type="ECO:0000256" key="5">
    <source>
        <dbReference type="ARBA" id="ARBA00022679"/>
    </source>
</evidence>
<dbReference type="Gene3D" id="3.40.1010.10">
    <property type="entry name" value="Cobalt-precorrin-4 Transmethylase, Domain 1"/>
    <property type="match status" value="1"/>
</dbReference>
<keyword evidence="3" id="KW-0169">Cobalamin biosynthesis</keyword>
<dbReference type="Proteomes" id="UP000050465">
    <property type="component" value="Unassembled WGS sequence"/>
</dbReference>
<dbReference type="GO" id="GO:0032259">
    <property type="term" value="P:methylation"/>
    <property type="evidence" value="ECO:0007669"/>
    <property type="project" value="UniProtKB-KW"/>
</dbReference>
<evidence type="ECO:0000313" key="11">
    <source>
        <dbReference type="Proteomes" id="UP000050465"/>
    </source>
</evidence>
<feature type="region of interest" description="Disordered" evidence="8">
    <location>
        <begin position="274"/>
        <end position="303"/>
    </location>
</feature>
<dbReference type="PROSITE" id="PS00839">
    <property type="entry name" value="SUMT_1"/>
    <property type="match status" value="1"/>
</dbReference>
<dbReference type="STRING" id="1666911.HLUCCA11_16540"/>
<dbReference type="CDD" id="cd11641">
    <property type="entry name" value="Precorrin-4_C11-MT"/>
    <property type="match status" value="1"/>
</dbReference>
<keyword evidence="6" id="KW-0949">S-adenosyl-L-methionine</keyword>
<keyword evidence="5 7" id="KW-0808">Transferase</keyword>
<dbReference type="UniPathway" id="UPA00148"/>
<evidence type="ECO:0000256" key="2">
    <source>
        <dbReference type="ARBA" id="ARBA00005879"/>
    </source>
</evidence>
<organism evidence="10 11">
    <name type="scientific">Phormidesmis priestleyi Ana</name>
    <dbReference type="NCBI Taxonomy" id="1666911"/>
    <lineage>
        <taxon>Bacteria</taxon>
        <taxon>Bacillati</taxon>
        <taxon>Cyanobacteriota</taxon>
        <taxon>Cyanophyceae</taxon>
        <taxon>Leptolyngbyales</taxon>
        <taxon>Leptolyngbyaceae</taxon>
        <taxon>Phormidesmis</taxon>
    </lineage>
</organism>
<evidence type="ECO:0000256" key="3">
    <source>
        <dbReference type="ARBA" id="ARBA00022573"/>
    </source>
</evidence>
<evidence type="ECO:0000256" key="4">
    <source>
        <dbReference type="ARBA" id="ARBA00022603"/>
    </source>
</evidence>
<evidence type="ECO:0000256" key="8">
    <source>
        <dbReference type="SAM" id="MobiDB-lite"/>
    </source>
</evidence>
<dbReference type="GO" id="GO:0046026">
    <property type="term" value="F:precorrin-4 C11-methyltransferase activity"/>
    <property type="evidence" value="ECO:0007669"/>
    <property type="project" value="InterPro"/>
</dbReference>
<evidence type="ECO:0000259" key="9">
    <source>
        <dbReference type="Pfam" id="PF00590"/>
    </source>
</evidence>
<dbReference type="NCBIfam" id="TIGR01465">
    <property type="entry name" value="cobM_cbiF"/>
    <property type="match status" value="1"/>
</dbReference>
<proteinExistence type="inferred from homology"/>
<dbReference type="AlphaFoldDB" id="A0A0P7ZMB2"/>
<evidence type="ECO:0000313" key="10">
    <source>
        <dbReference type="EMBL" id="KPQ34031.1"/>
    </source>
</evidence>
<dbReference type="Pfam" id="PF00590">
    <property type="entry name" value="TP_methylase"/>
    <property type="match status" value="1"/>
</dbReference>
<protein>
    <submittedName>
        <fullName evidence="10">Precorrin-4 C11-methyltransferase CobM</fullName>
    </submittedName>
</protein>
<dbReference type="PROSITE" id="PS00840">
    <property type="entry name" value="SUMT_2"/>
    <property type="match status" value="1"/>
</dbReference>
<dbReference type="PANTHER" id="PTHR45790">
    <property type="entry name" value="SIROHEME SYNTHASE-RELATED"/>
    <property type="match status" value="1"/>
</dbReference>
<reference evidence="10 11" key="1">
    <citation type="submission" date="2015-09" db="EMBL/GenBank/DDBJ databases">
        <title>Identification and resolution of microdiversity through metagenomic sequencing of parallel consortia.</title>
        <authorList>
            <person name="Nelson W.C."/>
            <person name="Romine M.F."/>
            <person name="Lindemann S.R."/>
        </authorList>
    </citation>
    <scope>NUCLEOTIDE SEQUENCE [LARGE SCALE GENOMIC DNA]</scope>
    <source>
        <strain evidence="10">Ana</strain>
    </source>
</reference>
<dbReference type="InterPro" id="IPR014776">
    <property type="entry name" value="4pyrrole_Mease_sub2"/>
</dbReference>
<comment type="pathway">
    <text evidence="1">Cofactor biosynthesis; adenosylcobalamin biosynthesis.</text>
</comment>
<sequence>MDFDSPSASLGSAAKASILPAVYIVGAGPGDPELLTVKALKLIQQADVLVYANSLVPQQILLAMRPDAEKIATANMTLEAIVPLMIDRVRAGKSVVRLHSGDPSLYSAIHEQMLRLSEADVPFEVVPGISAFQAAAAKLKVELTVPAQVQSIILARIGGRTQVPKTEELAGLAAHKASLCLYLSARHVKESQAQLMMHYSPQTPVAICFRVGWPDEQIWVVPLEKMAEVSEAENLVRTTLYIVSPALAGAMEGVQKTDTQTEIETVRSRLYNPTHDHLFRPNAKRPKEGPEESVEKEQERAKR</sequence>
<evidence type="ECO:0000256" key="6">
    <source>
        <dbReference type="ARBA" id="ARBA00022691"/>
    </source>
</evidence>
<evidence type="ECO:0000256" key="7">
    <source>
        <dbReference type="RuleBase" id="RU003960"/>
    </source>
</evidence>
<dbReference type="PATRIC" id="fig|1666911.3.peg.1016"/>
<evidence type="ECO:0000256" key="1">
    <source>
        <dbReference type="ARBA" id="ARBA00004953"/>
    </source>
</evidence>
<dbReference type="InterPro" id="IPR014777">
    <property type="entry name" value="4pyrrole_Mease_sub1"/>
</dbReference>
<dbReference type="InterPro" id="IPR050161">
    <property type="entry name" value="Siro_Cobalamin_biosynth"/>
</dbReference>
<keyword evidence="4 7" id="KW-0489">Methyltransferase</keyword>
<dbReference type="EMBL" id="LJZR01000024">
    <property type="protein sequence ID" value="KPQ34031.1"/>
    <property type="molecule type" value="Genomic_DNA"/>
</dbReference>
<feature type="domain" description="Tetrapyrrole methylase" evidence="9">
    <location>
        <begin position="22"/>
        <end position="226"/>
    </location>
</feature>
<dbReference type="InterPro" id="IPR035996">
    <property type="entry name" value="4pyrrol_Methylase_sf"/>
</dbReference>
<dbReference type="InterPro" id="IPR000878">
    <property type="entry name" value="4pyrrol_Mease"/>
</dbReference>
<dbReference type="SUPFAM" id="SSF53790">
    <property type="entry name" value="Tetrapyrrole methylase"/>
    <property type="match status" value="1"/>
</dbReference>
<name>A0A0P7ZMB2_9CYAN</name>
<dbReference type="InterPro" id="IPR006362">
    <property type="entry name" value="Cbl_synth_CobM/CibF"/>
</dbReference>
<accession>A0A0P7ZMB2</accession>
<gene>
    <name evidence="10" type="primary">cobM</name>
    <name evidence="10" type="ORF">HLUCCA11_16540</name>
</gene>
<dbReference type="Gene3D" id="3.30.950.10">
    <property type="entry name" value="Methyltransferase, Cobalt-precorrin-4 Transmethylase, Domain 2"/>
    <property type="match status" value="1"/>
</dbReference>